<evidence type="ECO:0000313" key="2">
    <source>
        <dbReference type="Proteomes" id="UP000184330"/>
    </source>
</evidence>
<keyword evidence="2" id="KW-1185">Reference proteome</keyword>
<dbReference type="EMBL" id="FJOG01000007">
    <property type="protein sequence ID" value="CZR55705.1"/>
    <property type="molecule type" value="Genomic_DNA"/>
</dbReference>
<dbReference type="OrthoDB" id="3551681at2759"/>
<organism evidence="1 2">
    <name type="scientific">Phialocephala subalpina</name>
    <dbReference type="NCBI Taxonomy" id="576137"/>
    <lineage>
        <taxon>Eukaryota</taxon>
        <taxon>Fungi</taxon>
        <taxon>Dikarya</taxon>
        <taxon>Ascomycota</taxon>
        <taxon>Pezizomycotina</taxon>
        <taxon>Leotiomycetes</taxon>
        <taxon>Helotiales</taxon>
        <taxon>Mollisiaceae</taxon>
        <taxon>Phialocephala</taxon>
        <taxon>Phialocephala fortinii species complex</taxon>
    </lineage>
</organism>
<dbReference type="Proteomes" id="UP000184330">
    <property type="component" value="Unassembled WGS sequence"/>
</dbReference>
<reference evidence="1 2" key="1">
    <citation type="submission" date="2016-03" db="EMBL/GenBank/DDBJ databases">
        <authorList>
            <person name="Ploux O."/>
        </authorList>
    </citation>
    <scope>NUCLEOTIDE SEQUENCE [LARGE SCALE GENOMIC DNA]</scope>
    <source>
        <strain evidence="1 2">UAMH 11012</strain>
    </source>
</reference>
<name>A0A1L7WSH2_9HELO</name>
<proteinExistence type="predicted"/>
<gene>
    <name evidence="1" type="ORF">PAC_05593</name>
</gene>
<accession>A0A1L7WSH2</accession>
<sequence>MPSGDPLLDMHSRNSAAGEQIKLHFGLFSALGQPSPLPPIFIVTCGLQKANPETECNIAPRKISLGYCSLSTVPSSDRREECTLDDEENTIVHFTTQIEAVTCDLHLTFLPRRTYNITFHEYDIKCGVRGEALPNEESIVKVVQHVYDAFFKEKAGYRYEFLASEYGYLPSLGNAEDKVLEACKHTRSRPSRSLPQTKRRKISLDGTFVTMEWKPAQDLFQKVVLSYERAREAGQLHYHLTPQKHSHNLPLYWNPYLLKQQYFENAILSTPKLDDMNKRLKAIVEGVPPASKWEACMKALSLEPADIHEILLIALQSRQSAQSDCTEGVVHIATELLLRTAQLDQQYASHRRAIALQRLIGFALMHLSEQLSEHPVKPDRTFGSDAYQRELRILASFWCWIMARLPMFEGRELPLYFLLTESKSERQLRDLFRPNMPAAAGEFVFELSKKVYDWGSTEKHKTPGVLDIVRGLVTNLSNAVICRAYGCDETYFDRTENTLAPFFKVSQNVPSRAPTILGEGEDTSTPPFDSAFDFILDPEDQFMYDGFDLLGWTE</sequence>
<protein>
    <submittedName>
        <fullName evidence="1">Uncharacterized protein</fullName>
    </submittedName>
</protein>
<evidence type="ECO:0000313" key="1">
    <source>
        <dbReference type="EMBL" id="CZR55705.1"/>
    </source>
</evidence>
<dbReference type="AlphaFoldDB" id="A0A1L7WSH2"/>